<proteinExistence type="predicted"/>
<keyword evidence="2" id="KW-1185">Reference proteome</keyword>
<evidence type="ECO:0000313" key="2">
    <source>
        <dbReference type="Proteomes" id="UP001596417"/>
    </source>
</evidence>
<gene>
    <name evidence="1" type="ORF">ACFQL7_05180</name>
</gene>
<reference evidence="1 2" key="1">
    <citation type="journal article" date="2019" name="Int. J. Syst. Evol. Microbiol.">
        <title>The Global Catalogue of Microorganisms (GCM) 10K type strain sequencing project: providing services to taxonomists for standard genome sequencing and annotation.</title>
        <authorList>
            <consortium name="The Broad Institute Genomics Platform"/>
            <consortium name="The Broad Institute Genome Sequencing Center for Infectious Disease"/>
            <person name="Wu L."/>
            <person name="Ma J."/>
        </authorList>
    </citation>
    <scope>NUCLEOTIDE SEQUENCE [LARGE SCALE GENOMIC DNA]</scope>
    <source>
        <strain evidence="1 2">RDMS1</strain>
    </source>
</reference>
<dbReference type="RefSeq" id="WP_264555036.1">
    <property type="nucleotide sequence ID" value="NZ_CP109979.1"/>
</dbReference>
<dbReference type="InterPro" id="IPR036388">
    <property type="entry name" value="WH-like_DNA-bd_sf"/>
</dbReference>
<dbReference type="AlphaFoldDB" id="A0ABD5YMG8"/>
<dbReference type="GeneID" id="76198867"/>
<comment type="caution">
    <text evidence="1">The sequence shown here is derived from an EMBL/GenBank/DDBJ whole genome shotgun (WGS) entry which is preliminary data.</text>
</comment>
<dbReference type="SUPFAM" id="SSF46785">
    <property type="entry name" value="Winged helix' DNA-binding domain"/>
    <property type="match status" value="1"/>
</dbReference>
<dbReference type="InterPro" id="IPR036390">
    <property type="entry name" value="WH_DNA-bd_sf"/>
</dbReference>
<name>A0ABD5YMG8_9EURY</name>
<evidence type="ECO:0000313" key="1">
    <source>
        <dbReference type="EMBL" id="MFC7189296.1"/>
    </source>
</evidence>
<sequence length="285" mass="31684">MGLTLTTRDRIVLRLLAEAPVSCNEIAATVEWSATDLEGRLESLEENGLLWERDNGTYTLTGSGFRVLETSGSDNRDCQIDVSDQIQQTIGELNLRPDRAKAVQSAAAFLQYWGQASESEIIDGIYSERPSGYESADEWWQTFMRETLASLPDIKPPTNGATVWQYAGTPEIEEHTEDGRSFLESSPTSYGSVKHALETLALTADQRAAVHAAFVVLRHNSTASETALKRESYERVKPTTMSAEAWWSLRIEPILQKLPGIERVDEQTFHYTGDDVGSGQHPDSE</sequence>
<evidence type="ECO:0008006" key="3">
    <source>
        <dbReference type="Google" id="ProtNLM"/>
    </source>
</evidence>
<dbReference type="Gene3D" id="1.10.10.10">
    <property type="entry name" value="Winged helix-like DNA-binding domain superfamily/Winged helix DNA-binding domain"/>
    <property type="match status" value="1"/>
</dbReference>
<accession>A0ABD5YMG8</accession>
<dbReference type="EMBL" id="JBHTAX010000001">
    <property type="protein sequence ID" value="MFC7189296.1"/>
    <property type="molecule type" value="Genomic_DNA"/>
</dbReference>
<organism evidence="1 2">
    <name type="scientific">Halocatena marina</name>
    <dbReference type="NCBI Taxonomy" id="2934937"/>
    <lineage>
        <taxon>Archaea</taxon>
        <taxon>Methanobacteriati</taxon>
        <taxon>Methanobacteriota</taxon>
        <taxon>Stenosarchaea group</taxon>
        <taxon>Halobacteria</taxon>
        <taxon>Halobacteriales</taxon>
        <taxon>Natronomonadaceae</taxon>
        <taxon>Halocatena</taxon>
    </lineage>
</organism>
<protein>
    <recommendedName>
        <fullName evidence="3">ArsR family transcriptional regulator</fullName>
    </recommendedName>
</protein>
<dbReference type="Proteomes" id="UP001596417">
    <property type="component" value="Unassembled WGS sequence"/>
</dbReference>